<dbReference type="PANTHER" id="PTHR47628:SF1">
    <property type="entry name" value="ALIPHATIC AMIDASE EXPRESSION-REGULATING PROTEIN"/>
    <property type="match status" value="1"/>
</dbReference>
<dbReference type="InterPro" id="IPR036928">
    <property type="entry name" value="AS_sf"/>
</dbReference>
<dbReference type="Proteomes" id="UP001317085">
    <property type="component" value="Unassembled WGS sequence"/>
</dbReference>
<organism evidence="1 2">
    <name type="scientific">Pseudomonas emilianonis</name>
    <dbReference type="NCBI Taxonomy" id="2915812"/>
    <lineage>
        <taxon>Bacteria</taxon>
        <taxon>Pseudomonadati</taxon>
        <taxon>Pseudomonadota</taxon>
        <taxon>Gammaproteobacteria</taxon>
        <taxon>Pseudomonadales</taxon>
        <taxon>Pseudomonadaceae</taxon>
        <taxon>Pseudomonas</taxon>
    </lineage>
</organism>
<sequence length="94" mass="10535">MHHMTLAEIARGLADKKFSSEELTKTLLARITALDPKVNSFISLTEELALSQAKAFYLVGSDYIWPRTSMKIARKHIENVLHGSVVGEDYYPLG</sequence>
<accession>A0ABT0EQT3</accession>
<evidence type="ECO:0000313" key="1">
    <source>
        <dbReference type="EMBL" id="MCK1788103.1"/>
    </source>
</evidence>
<gene>
    <name evidence="1" type="ORF">L9Z73_28420</name>
</gene>
<dbReference type="Pfam" id="PF13433">
    <property type="entry name" value="Peripla_BP_5"/>
    <property type="match status" value="1"/>
</dbReference>
<dbReference type="RefSeq" id="WP_247408109.1">
    <property type="nucleotide sequence ID" value="NZ_JAKNRV010000507.1"/>
</dbReference>
<evidence type="ECO:0000313" key="2">
    <source>
        <dbReference type="Proteomes" id="UP001317085"/>
    </source>
</evidence>
<comment type="caution">
    <text evidence="1">The sequence shown here is derived from an EMBL/GenBank/DDBJ whole genome shotgun (WGS) entry which is preliminary data.</text>
</comment>
<dbReference type="PANTHER" id="PTHR47628">
    <property type="match status" value="1"/>
</dbReference>
<feature type="non-terminal residue" evidence="1">
    <location>
        <position position="94"/>
    </location>
</feature>
<dbReference type="EMBL" id="JAKNRV010000507">
    <property type="protein sequence ID" value="MCK1788103.1"/>
    <property type="molecule type" value="Genomic_DNA"/>
</dbReference>
<dbReference type="SUPFAM" id="SSF75304">
    <property type="entry name" value="Amidase signature (AS) enzymes"/>
    <property type="match status" value="1"/>
</dbReference>
<keyword evidence="2" id="KW-1185">Reference proteome</keyword>
<name>A0ABT0EQT3_9PSED</name>
<dbReference type="Gene3D" id="3.90.1300.10">
    <property type="entry name" value="Amidase signature (AS) domain"/>
    <property type="match status" value="1"/>
</dbReference>
<reference evidence="1 2" key="1">
    <citation type="submission" date="2022-02" db="EMBL/GenBank/DDBJ databases">
        <title>Comparative genomics of the first Antarctic Pseudomonas spp. capable of biotransforming 2,4,6-Trinitrotoluene.</title>
        <authorList>
            <person name="Cabrera M.A."/>
            <person name="Marquez S.L."/>
            <person name="Perez-Donoso J.M."/>
        </authorList>
    </citation>
    <scope>NUCLEOTIDE SEQUENCE [LARGE SCALE GENOMIC DNA]</scope>
    <source>
        <strain evidence="1 2">TNT11</strain>
    </source>
</reference>
<proteinExistence type="predicted"/>
<protein>
    <submittedName>
        <fullName evidence="1">Transporter substrate-binding protein</fullName>
    </submittedName>
</protein>